<keyword evidence="1" id="KW-1133">Transmembrane helix</keyword>
<dbReference type="CDD" id="cd09917">
    <property type="entry name" value="F-box_SF"/>
    <property type="match status" value="1"/>
</dbReference>
<keyword evidence="3" id="KW-1185">Reference proteome</keyword>
<proteinExistence type="predicted"/>
<organism evidence="2 3">
    <name type="scientific">Dactylonectria estremocensis</name>
    <dbReference type="NCBI Taxonomy" id="1079267"/>
    <lineage>
        <taxon>Eukaryota</taxon>
        <taxon>Fungi</taxon>
        <taxon>Dikarya</taxon>
        <taxon>Ascomycota</taxon>
        <taxon>Pezizomycotina</taxon>
        <taxon>Sordariomycetes</taxon>
        <taxon>Hypocreomycetidae</taxon>
        <taxon>Hypocreales</taxon>
        <taxon>Nectriaceae</taxon>
        <taxon>Dactylonectria</taxon>
    </lineage>
</organism>
<evidence type="ECO:0000313" key="2">
    <source>
        <dbReference type="EMBL" id="KAH7134604.1"/>
    </source>
</evidence>
<evidence type="ECO:0000313" key="3">
    <source>
        <dbReference type="Proteomes" id="UP000717696"/>
    </source>
</evidence>
<dbReference type="Proteomes" id="UP000717696">
    <property type="component" value="Unassembled WGS sequence"/>
</dbReference>
<feature type="transmembrane region" description="Helical" evidence="1">
    <location>
        <begin position="55"/>
        <end position="75"/>
    </location>
</feature>
<keyword evidence="1" id="KW-0472">Membrane</keyword>
<feature type="transmembrane region" description="Helical" evidence="1">
    <location>
        <begin position="81"/>
        <end position="102"/>
    </location>
</feature>
<sequence length="481" mass="54058">MFKLGIISSVIRFAGHIPTGMMGVTGLSLYNAAKKLGDIYDVIPHGRVFLQGLKIVGQAGIATFSWNFVMFLGSLPAYGEYLIMIGVVDLALTVALICGAVMQAEFIPRSLSGCEDATSWSNGTDGRNFFLVVNGSDEFNYSSPKSACRAFVRSWQVTLGCIVLYCFCTLSTLFLGCLEPPGSYSRSSYYSYPRSSRSSCSGFTDLLHLIFVKPFTYPLAQILPIVRFAVRYTSKFIYRGRTNRTARVRKIELAHKAPAYGEKPSLGDSAVLPAQVVNRIARHLHYVDLVNLSRSSKRLRNVFFGHGGPTRELDQFRQHCCEGDNKLQCKVCDRQVCETCSSYARHRKSYASQHLSRCQPVCTKCFYLNYCRSTNRLQQRRPSKHAASCWSSTEKRDVEEGIGQGWQAVEEPVCRLCYEKTDAERMKRMEAQDTAELQRLAKHPLVCNTCKDPLPSRGPRWWICTSCQVECKSHAHPPWAA</sequence>
<protein>
    <recommendedName>
        <fullName evidence="4">F-box domain-containing protein</fullName>
    </recommendedName>
</protein>
<dbReference type="OrthoDB" id="4191440at2759"/>
<gene>
    <name evidence="2" type="ORF">B0J13DRAFT_560765</name>
</gene>
<name>A0A9P9E8N0_9HYPO</name>
<feature type="transmembrane region" description="Helical" evidence="1">
    <location>
        <begin position="155"/>
        <end position="176"/>
    </location>
</feature>
<dbReference type="AlphaFoldDB" id="A0A9P9E8N0"/>
<evidence type="ECO:0000256" key="1">
    <source>
        <dbReference type="SAM" id="Phobius"/>
    </source>
</evidence>
<dbReference type="EMBL" id="JAGMUU010000017">
    <property type="protein sequence ID" value="KAH7134604.1"/>
    <property type="molecule type" value="Genomic_DNA"/>
</dbReference>
<accession>A0A9P9E8N0</accession>
<keyword evidence="1" id="KW-0812">Transmembrane</keyword>
<reference evidence="2" key="1">
    <citation type="journal article" date="2021" name="Nat. Commun.">
        <title>Genetic determinants of endophytism in the Arabidopsis root mycobiome.</title>
        <authorList>
            <person name="Mesny F."/>
            <person name="Miyauchi S."/>
            <person name="Thiergart T."/>
            <person name="Pickel B."/>
            <person name="Atanasova L."/>
            <person name="Karlsson M."/>
            <person name="Huettel B."/>
            <person name="Barry K.W."/>
            <person name="Haridas S."/>
            <person name="Chen C."/>
            <person name="Bauer D."/>
            <person name="Andreopoulos W."/>
            <person name="Pangilinan J."/>
            <person name="LaButti K."/>
            <person name="Riley R."/>
            <person name="Lipzen A."/>
            <person name="Clum A."/>
            <person name="Drula E."/>
            <person name="Henrissat B."/>
            <person name="Kohler A."/>
            <person name="Grigoriev I.V."/>
            <person name="Martin F.M."/>
            <person name="Hacquard S."/>
        </authorList>
    </citation>
    <scope>NUCLEOTIDE SEQUENCE</scope>
    <source>
        <strain evidence="2">MPI-CAGE-AT-0021</strain>
    </source>
</reference>
<comment type="caution">
    <text evidence="2">The sequence shown here is derived from an EMBL/GenBank/DDBJ whole genome shotgun (WGS) entry which is preliminary data.</text>
</comment>
<evidence type="ECO:0008006" key="4">
    <source>
        <dbReference type="Google" id="ProtNLM"/>
    </source>
</evidence>